<evidence type="ECO:0000313" key="2">
    <source>
        <dbReference type="EMBL" id="CAA9412428.1"/>
    </source>
</evidence>
<gene>
    <name evidence="2" type="ORF">AVDCRST_MAG35-1509</name>
</gene>
<dbReference type="AlphaFoldDB" id="A0A6J4PJZ9"/>
<sequence length="54" mass="5962">GLALWTFASNVAAQRFYERHGFVAGDRTDGSGNEERAPDVRYAWRPEPPGSAQP</sequence>
<feature type="non-terminal residue" evidence="2">
    <location>
        <position position="1"/>
    </location>
</feature>
<evidence type="ECO:0000256" key="1">
    <source>
        <dbReference type="SAM" id="MobiDB-lite"/>
    </source>
</evidence>
<dbReference type="SUPFAM" id="SSF55729">
    <property type="entry name" value="Acyl-CoA N-acyltransferases (Nat)"/>
    <property type="match status" value="1"/>
</dbReference>
<dbReference type="InterPro" id="IPR016181">
    <property type="entry name" value="Acyl_CoA_acyltransferase"/>
</dbReference>
<organism evidence="2">
    <name type="scientific">uncultured Quadrisphaera sp</name>
    <dbReference type="NCBI Taxonomy" id="904978"/>
    <lineage>
        <taxon>Bacteria</taxon>
        <taxon>Bacillati</taxon>
        <taxon>Actinomycetota</taxon>
        <taxon>Actinomycetes</taxon>
        <taxon>Kineosporiales</taxon>
        <taxon>Kineosporiaceae</taxon>
        <taxon>Quadrisphaera</taxon>
        <taxon>environmental samples</taxon>
    </lineage>
</organism>
<dbReference type="EMBL" id="CADCUY010000306">
    <property type="protein sequence ID" value="CAA9412428.1"/>
    <property type="molecule type" value="Genomic_DNA"/>
</dbReference>
<protein>
    <recommendedName>
        <fullName evidence="3">N-acetyltransferase domain-containing protein</fullName>
    </recommendedName>
</protein>
<reference evidence="2" key="1">
    <citation type="submission" date="2020-02" db="EMBL/GenBank/DDBJ databases">
        <authorList>
            <person name="Meier V. D."/>
        </authorList>
    </citation>
    <scope>NUCLEOTIDE SEQUENCE</scope>
    <source>
        <strain evidence="2">AVDCRST_MAG35</strain>
    </source>
</reference>
<accession>A0A6J4PJZ9</accession>
<feature type="region of interest" description="Disordered" evidence="1">
    <location>
        <begin position="23"/>
        <end position="54"/>
    </location>
</feature>
<proteinExistence type="predicted"/>
<name>A0A6J4PJZ9_9ACTN</name>
<feature type="compositionally biased region" description="Basic and acidic residues" evidence="1">
    <location>
        <begin position="23"/>
        <end position="44"/>
    </location>
</feature>
<dbReference type="Gene3D" id="3.40.630.30">
    <property type="match status" value="1"/>
</dbReference>
<evidence type="ECO:0008006" key="3">
    <source>
        <dbReference type="Google" id="ProtNLM"/>
    </source>
</evidence>